<protein>
    <submittedName>
        <fullName evidence="2">Uncharacterized protein</fullName>
    </submittedName>
</protein>
<gene>
    <name evidence="2" type="ORF">B0H16DRAFT_1749698</name>
</gene>
<organism evidence="2 3">
    <name type="scientific">Mycena metata</name>
    <dbReference type="NCBI Taxonomy" id="1033252"/>
    <lineage>
        <taxon>Eukaryota</taxon>
        <taxon>Fungi</taxon>
        <taxon>Dikarya</taxon>
        <taxon>Basidiomycota</taxon>
        <taxon>Agaricomycotina</taxon>
        <taxon>Agaricomycetes</taxon>
        <taxon>Agaricomycetidae</taxon>
        <taxon>Agaricales</taxon>
        <taxon>Marasmiineae</taxon>
        <taxon>Mycenaceae</taxon>
        <taxon>Mycena</taxon>
    </lineage>
</organism>
<evidence type="ECO:0000313" key="2">
    <source>
        <dbReference type="EMBL" id="KAJ7698477.1"/>
    </source>
</evidence>
<sequence>MQARAVMLRRVQIIIGAKIPTLICVLLAYVFPVKDGKRKLLDSVSGVVVPGKLTALMEDDPAQILELKFATAHARMDAGWALPSPSLSFLALGPHVLIPLVPHALVPLGSPAIASPLHTRAVESNTLWGCIYRMHALRAALVPSPLPSLSPSLPPPCYPPVPRPRVECNSHSVTLQRMRTRMSVCVRVESPRSSPSPFSPPVPLFLPHLHAPSSRVQTAPNSTR</sequence>
<comment type="caution">
    <text evidence="2">The sequence shown here is derived from an EMBL/GenBank/DDBJ whole genome shotgun (WGS) entry which is preliminary data.</text>
</comment>
<keyword evidence="1" id="KW-0472">Membrane</keyword>
<evidence type="ECO:0000256" key="1">
    <source>
        <dbReference type="SAM" id="Phobius"/>
    </source>
</evidence>
<dbReference type="Proteomes" id="UP001215598">
    <property type="component" value="Unassembled WGS sequence"/>
</dbReference>
<reference evidence="2" key="1">
    <citation type="submission" date="2023-03" db="EMBL/GenBank/DDBJ databases">
        <title>Massive genome expansion in bonnet fungi (Mycena s.s.) driven by repeated elements and novel gene families across ecological guilds.</title>
        <authorList>
            <consortium name="Lawrence Berkeley National Laboratory"/>
            <person name="Harder C.B."/>
            <person name="Miyauchi S."/>
            <person name="Viragh M."/>
            <person name="Kuo A."/>
            <person name="Thoen E."/>
            <person name="Andreopoulos B."/>
            <person name="Lu D."/>
            <person name="Skrede I."/>
            <person name="Drula E."/>
            <person name="Henrissat B."/>
            <person name="Morin E."/>
            <person name="Kohler A."/>
            <person name="Barry K."/>
            <person name="LaButti K."/>
            <person name="Morin E."/>
            <person name="Salamov A."/>
            <person name="Lipzen A."/>
            <person name="Mereny Z."/>
            <person name="Hegedus B."/>
            <person name="Baldrian P."/>
            <person name="Stursova M."/>
            <person name="Weitz H."/>
            <person name="Taylor A."/>
            <person name="Grigoriev I.V."/>
            <person name="Nagy L.G."/>
            <person name="Martin F."/>
            <person name="Kauserud H."/>
        </authorList>
    </citation>
    <scope>NUCLEOTIDE SEQUENCE</scope>
    <source>
        <strain evidence="2">CBHHK182m</strain>
    </source>
</reference>
<proteinExistence type="predicted"/>
<dbReference type="EMBL" id="JARKIB010000589">
    <property type="protein sequence ID" value="KAJ7698477.1"/>
    <property type="molecule type" value="Genomic_DNA"/>
</dbReference>
<evidence type="ECO:0000313" key="3">
    <source>
        <dbReference type="Proteomes" id="UP001215598"/>
    </source>
</evidence>
<dbReference type="AlphaFoldDB" id="A0AAD7DUR3"/>
<keyword evidence="1" id="KW-1133">Transmembrane helix</keyword>
<keyword evidence="1" id="KW-0812">Transmembrane</keyword>
<keyword evidence="3" id="KW-1185">Reference proteome</keyword>
<accession>A0AAD7DUR3</accession>
<feature type="transmembrane region" description="Helical" evidence="1">
    <location>
        <begin position="12"/>
        <end position="31"/>
    </location>
</feature>
<name>A0AAD7DUR3_9AGAR</name>